<dbReference type="Pfam" id="PF08573">
    <property type="entry name" value="SAE2"/>
    <property type="match status" value="1"/>
</dbReference>
<dbReference type="Proteomes" id="UP001172673">
    <property type="component" value="Unassembled WGS sequence"/>
</dbReference>
<comment type="caution">
    <text evidence="7">The sequence shown here is derived from an EMBL/GenBank/DDBJ whole genome shotgun (WGS) entry which is preliminary data.</text>
</comment>
<evidence type="ECO:0000313" key="7">
    <source>
        <dbReference type="EMBL" id="KAJ9601996.1"/>
    </source>
</evidence>
<reference evidence="7" key="1">
    <citation type="submission" date="2022-10" db="EMBL/GenBank/DDBJ databases">
        <title>Culturing micro-colonial fungi from biological soil crusts in the Mojave desert and describing Neophaeococcomyces mojavensis, and introducing the new genera and species Taxawa tesnikishii.</title>
        <authorList>
            <person name="Kurbessoian T."/>
            <person name="Stajich J.E."/>
        </authorList>
    </citation>
    <scope>NUCLEOTIDE SEQUENCE</scope>
    <source>
        <strain evidence="7">TK_41</strain>
    </source>
</reference>
<comment type="subcellular location">
    <subcellularLocation>
        <location evidence="1">Nucleus</location>
    </subcellularLocation>
</comment>
<keyword evidence="4" id="KW-0175">Coiled coil</keyword>
<keyword evidence="8" id="KW-1185">Reference proteome</keyword>
<protein>
    <recommendedName>
        <fullName evidence="6">DNA endonuclease activator Ctp1 C-terminal domain-containing protein</fullName>
    </recommendedName>
</protein>
<evidence type="ECO:0000256" key="1">
    <source>
        <dbReference type="ARBA" id="ARBA00004123"/>
    </source>
</evidence>
<evidence type="ECO:0000256" key="2">
    <source>
        <dbReference type="ARBA" id="ARBA00022763"/>
    </source>
</evidence>
<feature type="region of interest" description="Disordered" evidence="5">
    <location>
        <begin position="86"/>
        <end position="136"/>
    </location>
</feature>
<dbReference type="AlphaFoldDB" id="A0AA38U7P0"/>
<evidence type="ECO:0000259" key="6">
    <source>
        <dbReference type="Pfam" id="PF08573"/>
    </source>
</evidence>
<keyword evidence="3" id="KW-0539">Nucleus</keyword>
<evidence type="ECO:0000256" key="5">
    <source>
        <dbReference type="SAM" id="MobiDB-lite"/>
    </source>
</evidence>
<evidence type="ECO:0000313" key="8">
    <source>
        <dbReference type="Proteomes" id="UP001172673"/>
    </source>
</evidence>
<feature type="domain" description="DNA endonuclease activator Ctp1 C-terminal" evidence="6">
    <location>
        <begin position="256"/>
        <end position="361"/>
    </location>
</feature>
<evidence type="ECO:0000256" key="4">
    <source>
        <dbReference type="SAM" id="Coils"/>
    </source>
</evidence>
<feature type="compositionally biased region" description="Low complexity" evidence="5">
    <location>
        <begin position="90"/>
        <end position="102"/>
    </location>
</feature>
<evidence type="ECO:0000256" key="3">
    <source>
        <dbReference type="ARBA" id="ARBA00023242"/>
    </source>
</evidence>
<sequence length="399" mass="44541">MSLGGPPLTSTLILALTQSDALQRQLEESTRTIERLKRENAKLKQQIEELRLPQPEPRNDGPDLAEQLDHLFRKDAEKQAEIDRLRKRLAVSQSPTTSSPVSARKRARVSSREPEPLREISANSSPRGRHRHNTKPKALLSDRSAEAIAFLTEDGLDHNKAEEVLGSKEPTALNDSCNDPTNASPNERLQALLSTTAPAPVPLTTTSPRPRAARRSPFATTRAPEDDEPLRSRPVHRLNLSHFKVNPKYCSGMPFAFQEVVRNKEARKCLPSCTKPGCCGAIFSTLAKTLPQDPEMSEGELLLDFLGPGSEEKIKALTPLARTNLVHEARAKRLANLYGRAHRTNFDLPSSPPGYWSVDIECSQQHQDTHEQAKSKERGEVERRFQEAMNGGRWLFADE</sequence>
<dbReference type="EMBL" id="JAPDRK010000030">
    <property type="protein sequence ID" value="KAJ9601996.1"/>
    <property type="molecule type" value="Genomic_DNA"/>
</dbReference>
<feature type="region of interest" description="Disordered" evidence="5">
    <location>
        <begin position="195"/>
        <end position="233"/>
    </location>
</feature>
<dbReference type="InterPro" id="IPR013882">
    <property type="entry name" value="Ctp1_C"/>
</dbReference>
<dbReference type="GO" id="GO:0005634">
    <property type="term" value="C:nucleus"/>
    <property type="evidence" value="ECO:0007669"/>
    <property type="project" value="UniProtKB-SubCell"/>
</dbReference>
<feature type="compositionally biased region" description="Low complexity" evidence="5">
    <location>
        <begin position="195"/>
        <end position="222"/>
    </location>
</feature>
<feature type="coiled-coil region" evidence="4">
    <location>
        <begin position="19"/>
        <end position="53"/>
    </location>
</feature>
<proteinExistence type="predicted"/>
<name>A0AA38U7P0_9EURO</name>
<gene>
    <name evidence="7" type="ORF">H2200_013555</name>
</gene>
<keyword evidence="2" id="KW-0227">DNA damage</keyword>
<organism evidence="7 8">
    <name type="scientific">Cladophialophora chaetospira</name>
    <dbReference type="NCBI Taxonomy" id="386627"/>
    <lineage>
        <taxon>Eukaryota</taxon>
        <taxon>Fungi</taxon>
        <taxon>Dikarya</taxon>
        <taxon>Ascomycota</taxon>
        <taxon>Pezizomycotina</taxon>
        <taxon>Eurotiomycetes</taxon>
        <taxon>Chaetothyriomycetidae</taxon>
        <taxon>Chaetothyriales</taxon>
        <taxon>Herpotrichiellaceae</taxon>
        <taxon>Cladophialophora</taxon>
    </lineage>
</organism>
<accession>A0AA38U7P0</accession>
<dbReference type="GO" id="GO:0006281">
    <property type="term" value="P:DNA repair"/>
    <property type="evidence" value="ECO:0007669"/>
    <property type="project" value="InterPro"/>
</dbReference>